<reference evidence="2 3" key="1">
    <citation type="submission" date="2020-02" db="EMBL/GenBank/DDBJ databases">
        <authorList>
            <person name="Ma Q."/>
            <person name="Huang Y."/>
            <person name="Song X."/>
            <person name="Pei D."/>
        </authorList>
    </citation>
    <scope>NUCLEOTIDE SEQUENCE [LARGE SCALE GENOMIC DNA]</scope>
    <source>
        <strain evidence="2">Sxm20200214</strain>
        <tissue evidence="2">Leaf</tissue>
    </source>
</reference>
<name>A0A8X7UGD0_BRACI</name>
<keyword evidence="3" id="KW-1185">Reference proteome</keyword>
<comment type="caution">
    <text evidence="2">The sequence shown here is derived from an EMBL/GenBank/DDBJ whole genome shotgun (WGS) entry which is preliminary data.</text>
</comment>
<dbReference type="EMBL" id="JAAMPC010000012">
    <property type="protein sequence ID" value="KAG2276511.1"/>
    <property type="molecule type" value="Genomic_DNA"/>
</dbReference>
<evidence type="ECO:0000313" key="3">
    <source>
        <dbReference type="Proteomes" id="UP000886595"/>
    </source>
</evidence>
<gene>
    <name evidence="2" type="ORF">Bca52824_059066</name>
</gene>
<dbReference type="AlphaFoldDB" id="A0A8X7UGD0"/>
<feature type="region of interest" description="Disordered" evidence="1">
    <location>
        <begin position="1"/>
        <end position="25"/>
    </location>
</feature>
<accession>A0A8X7UGD0</accession>
<organism evidence="2 3">
    <name type="scientific">Brassica carinata</name>
    <name type="common">Ethiopian mustard</name>
    <name type="synonym">Abyssinian cabbage</name>
    <dbReference type="NCBI Taxonomy" id="52824"/>
    <lineage>
        <taxon>Eukaryota</taxon>
        <taxon>Viridiplantae</taxon>
        <taxon>Streptophyta</taxon>
        <taxon>Embryophyta</taxon>
        <taxon>Tracheophyta</taxon>
        <taxon>Spermatophyta</taxon>
        <taxon>Magnoliopsida</taxon>
        <taxon>eudicotyledons</taxon>
        <taxon>Gunneridae</taxon>
        <taxon>Pentapetalae</taxon>
        <taxon>rosids</taxon>
        <taxon>malvids</taxon>
        <taxon>Brassicales</taxon>
        <taxon>Brassicaceae</taxon>
        <taxon>Brassiceae</taxon>
        <taxon>Brassica</taxon>
    </lineage>
</organism>
<sequence>MPPTQQDISKGVPASGSNNDNEPSVVVPNQVKLWTRRRGRFIVDSDGESIEESSGVWIGINGIVLTCETEAITPVKKTETMEKQRSHPSFVFQCLSKWSTLASGTSVRESCGEKELIPTHTVVQIEALEREVKSPFSPKVVLGKETCPKIDPETALNKFHCAHEPSEHRYPEIRCTKKHKKCFKSWKFKFKRRNMGKERQKKHVQYTASQEEHRGCWLQRRKEKQFLKSCQWKYKSEMTKLTLHDQYLCFEMVNAERVDWLQNITSPLLLKYKVQMGCTHVKKNKGMCSVLKNSSDALVSISGKGDAGLIKRSDVSLRNKEIGVSRGILCSRCQFLARRTDHTVQKERHHQEKLYVAGSFKFTQRSYAPEKLNDLPLNQLGCYFAVVVKEDYFAVWHCWKERKRLQVRGLGCMQLQSWLDIEIHIFVADELSDDMGSVEMRQHELKELTASDVTFQLKHKWRF</sequence>
<dbReference type="OrthoDB" id="10323922at2759"/>
<dbReference type="Proteomes" id="UP000886595">
    <property type="component" value="Unassembled WGS sequence"/>
</dbReference>
<evidence type="ECO:0000256" key="1">
    <source>
        <dbReference type="SAM" id="MobiDB-lite"/>
    </source>
</evidence>
<evidence type="ECO:0000313" key="2">
    <source>
        <dbReference type="EMBL" id="KAG2276511.1"/>
    </source>
</evidence>
<protein>
    <submittedName>
        <fullName evidence="2">Uncharacterized protein</fullName>
    </submittedName>
</protein>
<proteinExistence type="predicted"/>